<name>E6S870_INTC7</name>
<feature type="transmembrane region" description="Helical" evidence="1">
    <location>
        <begin position="298"/>
        <end position="319"/>
    </location>
</feature>
<keyword evidence="3" id="KW-1185">Reference proteome</keyword>
<feature type="transmembrane region" description="Helical" evidence="1">
    <location>
        <begin position="340"/>
        <end position="365"/>
    </location>
</feature>
<dbReference type="Proteomes" id="UP000008914">
    <property type="component" value="Chromosome"/>
</dbReference>
<dbReference type="EMBL" id="CP002343">
    <property type="protein sequence ID" value="ADU46974.1"/>
    <property type="molecule type" value="Genomic_DNA"/>
</dbReference>
<feature type="transmembrane region" description="Helical" evidence="1">
    <location>
        <begin position="271"/>
        <end position="292"/>
    </location>
</feature>
<dbReference type="eggNOG" id="ENOG5032YGF">
    <property type="taxonomic scope" value="Bacteria"/>
</dbReference>
<feature type="transmembrane region" description="Helical" evidence="1">
    <location>
        <begin position="436"/>
        <end position="454"/>
    </location>
</feature>
<keyword evidence="1" id="KW-0812">Transmembrane</keyword>
<dbReference type="HOGENOM" id="CLU_590225_0_0_11"/>
<keyword evidence="1" id="KW-1133">Transmembrane helix</keyword>
<dbReference type="AlphaFoldDB" id="E6S870"/>
<feature type="transmembrane region" description="Helical" evidence="1">
    <location>
        <begin position="129"/>
        <end position="151"/>
    </location>
</feature>
<feature type="transmembrane region" description="Helical" evidence="1">
    <location>
        <begin position="39"/>
        <end position="60"/>
    </location>
</feature>
<evidence type="ECO:0000313" key="2">
    <source>
        <dbReference type="EMBL" id="ADU46974.1"/>
    </source>
</evidence>
<dbReference type="KEGG" id="ica:Intca_0426"/>
<organism evidence="2 3">
    <name type="scientific">Intrasporangium calvum (strain ATCC 23552 / DSM 43043 / JCM 3097 / NBRC 12989 / NCIMB 10167 / NRRL B-3866 / 7 KIP)</name>
    <dbReference type="NCBI Taxonomy" id="710696"/>
    <lineage>
        <taxon>Bacteria</taxon>
        <taxon>Bacillati</taxon>
        <taxon>Actinomycetota</taxon>
        <taxon>Actinomycetes</taxon>
        <taxon>Micrococcales</taxon>
        <taxon>Intrasporangiaceae</taxon>
        <taxon>Intrasporangium</taxon>
    </lineage>
</organism>
<keyword evidence="1" id="KW-0472">Membrane</keyword>
<dbReference type="STRING" id="710696.Intca_0426"/>
<feature type="transmembrane region" description="Helical" evidence="1">
    <location>
        <begin position="157"/>
        <end position="179"/>
    </location>
</feature>
<feature type="transmembrane region" description="Helical" evidence="1">
    <location>
        <begin position="72"/>
        <end position="95"/>
    </location>
</feature>
<gene>
    <name evidence="2" type="ordered locus">Intca_0426</name>
</gene>
<evidence type="ECO:0000313" key="3">
    <source>
        <dbReference type="Proteomes" id="UP000008914"/>
    </source>
</evidence>
<reference evidence="2 3" key="1">
    <citation type="journal article" date="2010" name="Stand. Genomic Sci.">
        <title>Complete genome sequence of Intrasporangium calvum type strain (7 KIP).</title>
        <authorList>
            <person name="Del Rio T.G."/>
            <person name="Chertkov O."/>
            <person name="Yasawong M."/>
            <person name="Lucas S."/>
            <person name="Deshpande S."/>
            <person name="Cheng J.F."/>
            <person name="Detter C."/>
            <person name="Tapia R."/>
            <person name="Han C."/>
            <person name="Goodwin L."/>
            <person name="Pitluck S."/>
            <person name="Liolios K."/>
            <person name="Ivanova N."/>
            <person name="Mavromatis K."/>
            <person name="Pati A."/>
            <person name="Chen A."/>
            <person name="Palaniappan K."/>
            <person name="Land M."/>
            <person name="Hauser L."/>
            <person name="Chang Y.J."/>
            <person name="Jeffries C.D."/>
            <person name="Rohde M."/>
            <person name="Pukall R."/>
            <person name="Sikorski J."/>
            <person name="Goker M."/>
            <person name="Woyke T."/>
            <person name="Bristow J."/>
            <person name="Eisen J.A."/>
            <person name="Markowitz V."/>
            <person name="Hugenholtz P."/>
            <person name="Kyrpides N.C."/>
            <person name="Klenk H.P."/>
            <person name="Lapidus A."/>
        </authorList>
    </citation>
    <scope>NUCLEOTIDE SEQUENCE [LARGE SCALE GENOMIC DNA]</scope>
    <source>
        <strain evidence="3">ATCC 23552 / DSM 43043 / JCM 3097 / NBRC 12989 / 7 KIP</strain>
    </source>
</reference>
<feature type="transmembrane region" description="Helical" evidence="1">
    <location>
        <begin position="371"/>
        <end position="395"/>
    </location>
</feature>
<feature type="transmembrane region" description="Helical" evidence="1">
    <location>
        <begin position="407"/>
        <end position="430"/>
    </location>
</feature>
<accession>E6S870</accession>
<evidence type="ECO:0000256" key="1">
    <source>
        <dbReference type="SAM" id="Phobius"/>
    </source>
</evidence>
<protein>
    <submittedName>
        <fullName evidence="2">Uncharacterized protein</fullName>
    </submittedName>
</protein>
<proteinExistence type="predicted"/>
<sequence>MTGPVDVSALEVDDEDWLGQADWIVGGQAARAARKQGIYAGYVLVLFAAVYGFPLVQALFRTSDRIWLREQLASAGGVLVLAGSVAAILGAGLWAGRFRGPVVPPLPWIDLVVTAPVDRALAVRRWWRFAVVATVFVGAVVGLVLGSGLAFAEVTGVAAIAVATLAGAALGVLGARLWLWGQVRSWPGADRGVSVLWRVPDALRALHAESLRAHSANTSTLAGSALTGNLRTARLAFARPVRRGRTARLRAGRPIRVLVRRDVLGLRRQPATVLAGAGLSTIGALVLVWGLTQPAAPAVALGVGMLPLYLGFGAWAEGLRLQADNVGTPSLIGVAAVPEAVAHLVVPAVLTSGVLGGAAGLAALTTGLPPVALGVLAAVVPSVALLCGGHLLAAFRGAPPTVSGPQGVVLWYLRPGLVVVVLGGVTSYALRGGHGVGSVTATLAICLVVAWGLATVRRLTHLHRAFGAT</sequence>